<gene>
    <name evidence="3" type="ORF">UFOPK1726_00538</name>
</gene>
<evidence type="ECO:0000313" key="3">
    <source>
        <dbReference type="EMBL" id="CAB4575458.1"/>
    </source>
</evidence>
<reference evidence="3" key="1">
    <citation type="submission" date="2020-05" db="EMBL/GenBank/DDBJ databases">
        <authorList>
            <person name="Chiriac C."/>
            <person name="Salcher M."/>
            <person name="Ghai R."/>
            <person name="Kavagutti S V."/>
        </authorList>
    </citation>
    <scope>NUCLEOTIDE SEQUENCE</scope>
</reference>
<sequence length="84" mass="8650">MAETVGVDALLSVAALIVIVKLLVAAVLLPLSVTVITNELDPAVVGVPLMTPVDELRLKPAGSEPEVTVKSFPPLPPAVDNVSE</sequence>
<name>A0A6J6ERI5_9ZZZZ</name>
<evidence type="ECO:0000256" key="1">
    <source>
        <dbReference type="SAM" id="MobiDB-lite"/>
    </source>
</evidence>
<feature type="transmembrane region" description="Helical" evidence="2">
    <location>
        <begin position="12"/>
        <end position="31"/>
    </location>
</feature>
<keyword evidence="2" id="KW-0812">Transmembrane</keyword>
<evidence type="ECO:0000256" key="2">
    <source>
        <dbReference type="SAM" id="Phobius"/>
    </source>
</evidence>
<feature type="region of interest" description="Disordered" evidence="1">
    <location>
        <begin position="65"/>
        <end position="84"/>
    </location>
</feature>
<protein>
    <submittedName>
        <fullName evidence="3">Unannotated protein</fullName>
    </submittedName>
</protein>
<dbReference type="AlphaFoldDB" id="A0A6J6ERI5"/>
<keyword evidence="2" id="KW-1133">Transmembrane helix</keyword>
<proteinExistence type="predicted"/>
<accession>A0A6J6ERI5</accession>
<keyword evidence="2" id="KW-0472">Membrane</keyword>
<dbReference type="EMBL" id="CAEZTT010000048">
    <property type="protein sequence ID" value="CAB4575458.1"/>
    <property type="molecule type" value="Genomic_DNA"/>
</dbReference>
<organism evidence="3">
    <name type="scientific">freshwater metagenome</name>
    <dbReference type="NCBI Taxonomy" id="449393"/>
    <lineage>
        <taxon>unclassified sequences</taxon>
        <taxon>metagenomes</taxon>
        <taxon>ecological metagenomes</taxon>
    </lineage>
</organism>